<dbReference type="Pfam" id="PF05035">
    <property type="entry name" value="DGOK"/>
    <property type="match status" value="1"/>
</dbReference>
<dbReference type="Gene3D" id="3.30.420.310">
    <property type="entry name" value="2-keto-3-deoxy-galactonokinase, C-terminal domain"/>
    <property type="match status" value="1"/>
</dbReference>
<comment type="caution">
    <text evidence="1">The sequence shown here is derived from an EMBL/GenBank/DDBJ whole genome shotgun (WGS) entry which is preliminary data.</text>
</comment>
<accession>A0ABW8ZDI6</accession>
<evidence type="ECO:0000313" key="1">
    <source>
        <dbReference type="EMBL" id="MFL9881061.1"/>
    </source>
</evidence>
<organism evidence="1 2">
    <name type="scientific">Herbaspirillum rhizosphaerae</name>
    <dbReference type="NCBI Taxonomy" id="346179"/>
    <lineage>
        <taxon>Bacteria</taxon>
        <taxon>Pseudomonadati</taxon>
        <taxon>Pseudomonadota</taxon>
        <taxon>Betaproteobacteria</taxon>
        <taxon>Burkholderiales</taxon>
        <taxon>Oxalobacteraceae</taxon>
        <taxon>Herbaspirillum</taxon>
    </lineage>
</organism>
<gene>
    <name evidence="1" type="ORF">PQR63_21865</name>
</gene>
<dbReference type="RefSeq" id="WP_408170113.1">
    <property type="nucleotide sequence ID" value="NZ_JAQQFR010000018.1"/>
</dbReference>
<proteinExistence type="predicted"/>
<dbReference type="CDD" id="cd24012">
    <property type="entry name" value="ASKHA_NBD_KDGal-kinase"/>
    <property type="match status" value="1"/>
</dbReference>
<sequence length="329" mass="35181">MSTTRLIALDWGTTSLRAYRLGDDGVVLDKRGLPWGIMNLPTIDTTVGDGNNNSSRDAGFVRAFDEACGDWLRDAPGTPVIAAGMVGSAQGWREAAYVDMPLAVADVGKQLTRVEIAAGLVLHIVPGLLQRTGLPNVLRGEETQVVGVLESLEGDAEVLIGLPGTHSKWVRVQARRMTHFDTFMTGEVYAVLSQHTILGRTMERGDEPDNAAFERGLRVAQTEEGRAGVLSNIFSSRTLSLVGELSPRSQPDYLSGLLIGHEIAALKSTREAAGCAPSPHIILIGDDKLCARYQAALNLYGLNLNGIDIAAQATETGLWKIALQAGLLS</sequence>
<evidence type="ECO:0000313" key="2">
    <source>
        <dbReference type="Proteomes" id="UP001629214"/>
    </source>
</evidence>
<dbReference type="Gene3D" id="3.30.420.300">
    <property type="entry name" value="2-keto-3-deoxy-galactonokinase, substrate binding domain"/>
    <property type="match status" value="1"/>
</dbReference>
<dbReference type="EMBL" id="JAQQFR010000018">
    <property type="protein sequence ID" value="MFL9881061.1"/>
    <property type="molecule type" value="Genomic_DNA"/>
</dbReference>
<dbReference type="InterPro" id="IPR042258">
    <property type="entry name" value="DGOK_N"/>
</dbReference>
<dbReference type="InterPro" id="IPR007729">
    <property type="entry name" value="DGOK"/>
</dbReference>
<reference evidence="1 2" key="1">
    <citation type="journal article" date="2024" name="Chem. Sci.">
        <title>Discovery of megapolipeptins by genome mining of a Burkholderiales bacteria collection.</title>
        <authorList>
            <person name="Paulo B.S."/>
            <person name="Recchia M.J.J."/>
            <person name="Lee S."/>
            <person name="Fergusson C.H."/>
            <person name="Romanowski S.B."/>
            <person name="Hernandez A."/>
            <person name="Krull N."/>
            <person name="Liu D.Y."/>
            <person name="Cavanagh H."/>
            <person name="Bos A."/>
            <person name="Gray C.A."/>
            <person name="Murphy B.T."/>
            <person name="Linington R.G."/>
            <person name="Eustaquio A.S."/>
        </authorList>
    </citation>
    <scope>NUCLEOTIDE SEQUENCE [LARGE SCALE GENOMIC DNA]</scope>
    <source>
        <strain evidence="1 2">RL21-008-BIB-B</strain>
    </source>
</reference>
<name>A0ABW8ZDI6_9BURK</name>
<protein>
    <submittedName>
        <fullName evidence="1">2-dehydro-3-deoxygalactonokinase</fullName>
    </submittedName>
</protein>
<dbReference type="Proteomes" id="UP001629214">
    <property type="component" value="Unassembled WGS sequence"/>
</dbReference>
<keyword evidence="2" id="KW-1185">Reference proteome</keyword>
<dbReference type="InterPro" id="IPR042257">
    <property type="entry name" value="DGOK_C"/>
</dbReference>